<accession>A0A1D2N340</accession>
<sequence length="234" mass="28024">MNQMKCSVSMTSLESPQKNLRTPEGQQKKQWPGGRECYSLNAKKPRRTLDKKMWRRSWGSNNEDSSQEEFWRICQQSVQELVEANSDEQGLRHFLENYSNICEWLNSVQIERGRFLDALRLSQLAEDMIGKHHWRVEVNDTAKSLSRKYPNLKEEFQWRLKHLNSQWDALEKILSRQQISHANPETVSPPNNEGPCDLEWVRDWLRQKENELQPLDFRTEWTQQLLEHEINRYK</sequence>
<feature type="compositionally biased region" description="Polar residues" evidence="1">
    <location>
        <begin position="1"/>
        <end position="29"/>
    </location>
</feature>
<dbReference type="AlphaFoldDB" id="A0A1D2N340"/>
<dbReference type="Proteomes" id="UP000094527">
    <property type="component" value="Unassembled WGS sequence"/>
</dbReference>
<proteinExistence type="predicted"/>
<protein>
    <submittedName>
        <fullName evidence="2">Uncharacterized protein</fullName>
    </submittedName>
</protein>
<dbReference type="SUPFAM" id="SSF46966">
    <property type="entry name" value="Spectrin repeat"/>
    <property type="match status" value="1"/>
</dbReference>
<name>A0A1D2N340_ORCCI</name>
<comment type="caution">
    <text evidence="2">The sequence shown here is derived from an EMBL/GenBank/DDBJ whole genome shotgun (WGS) entry which is preliminary data.</text>
</comment>
<feature type="region of interest" description="Disordered" evidence="1">
    <location>
        <begin position="1"/>
        <end position="37"/>
    </location>
</feature>
<gene>
    <name evidence="2" type="ORF">Ocin01_06977</name>
</gene>
<organism evidence="2 3">
    <name type="scientific">Orchesella cincta</name>
    <name type="common">Springtail</name>
    <name type="synonym">Podura cincta</name>
    <dbReference type="NCBI Taxonomy" id="48709"/>
    <lineage>
        <taxon>Eukaryota</taxon>
        <taxon>Metazoa</taxon>
        <taxon>Ecdysozoa</taxon>
        <taxon>Arthropoda</taxon>
        <taxon>Hexapoda</taxon>
        <taxon>Collembola</taxon>
        <taxon>Entomobryomorpha</taxon>
        <taxon>Entomobryoidea</taxon>
        <taxon>Orchesellidae</taxon>
        <taxon>Orchesellinae</taxon>
        <taxon>Orchesella</taxon>
    </lineage>
</organism>
<dbReference type="STRING" id="48709.A0A1D2N340"/>
<dbReference type="EMBL" id="LJIJ01000261">
    <property type="protein sequence ID" value="ODM99707.1"/>
    <property type="molecule type" value="Genomic_DNA"/>
</dbReference>
<dbReference type="OrthoDB" id="10041151at2759"/>
<dbReference type="OMA" id="NRQWSLN"/>
<reference evidence="2 3" key="1">
    <citation type="journal article" date="2016" name="Genome Biol. Evol.">
        <title>Gene Family Evolution Reflects Adaptation to Soil Environmental Stressors in the Genome of the Collembolan Orchesella cincta.</title>
        <authorList>
            <person name="Faddeeva-Vakhrusheva A."/>
            <person name="Derks M.F."/>
            <person name="Anvar S.Y."/>
            <person name="Agamennone V."/>
            <person name="Suring W."/>
            <person name="Smit S."/>
            <person name="van Straalen N.M."/>
            <person name="Roelofs D."/>
        </authorList>
    </citation>
    <scope>NUCLEOTIDE SEQUENCE [LARGE SCALE GENOMIC DNA]</scope>
    <source>
        <tissue evidence="2">Mixed pool</tissue>
    </source>
</reference>
<keyword evidence="3" id="KW-1185">Reference proteome</keyword>
<feature type="non-terminal residue" evidence="2">
    <location>
        <position position="234"/>
    </location>
</feature>
<evidence type="ECO:0000256" key="1">
    <source>
        <dbReference type="SAM" id="MobiDB-lite"/>
    </source>
</evidence>
<evidence type="ECO:0000313" key="3">
    <source>
        <dbReference type="Proteomes" id="UP000094527"/>
    </source>
</evidence>
<evidence type="ECO:0000313" key="2">
    <source>
        <dbReference type="EMBL" id="ODM99707.1"/>
    </source>
</evidence>